<sequence length="355" mass="38690">MAATKPNTGFWAGKRVLVTGHTGFKGAWLSLWLHRLGAQVSGLSLAPKTDPNLFSLAHLDDTVAHQICDIRDAKSTAKIFAEFQPEVVFHLAAQALVRPSYDDPLETFAINVMGTAHVLDAIRRTHSVAACVVATTDKVYRNTEHGIAFEEQAPLGGHDPYSASKAASEMVVESYAKSFLAEHGVALASARAGNAIGGGDWSQERLIPDAIRAWSKGSCLDVRRPNAVRPWQHVLEPLFGYIKLAEVIWDNPNLAQPFNFGPNADDVFTVRNVVEQASTAFGKGDAEFAQFETGPHEAHLLSLDNTKAKKKLGVGPKWRTDEAISVTMNWYRRHFDGADARDLCMADIAAYEAAA</sequence>
<dbReference type="RefSeq" id="WP_284363908.1">
    <property type="nucleotide sequence ID" value="NZ_BSNI01000002.1"/>
</dbReference>
<feature type="domain" description="NAD(P)-binding" evidence="1">
    <location>
        <begin position="17"/>
        <end position="325"/>
    </location>
</feature>
<name>A0ABQ5UTD0_9HYPH</name>
<keyword evidence="3" id="KW-1185">Reference proteome</keyword>
<dbReference type="Pfam" id="PF16363">
    <property type="entry name" value="GDP_Man_Dehyd"/>
    <property type="match status" value="1"/>
</dbReference>
<comment type="caution">
    <text evidence="2">The sequence shown here is derived from an EMBL/GenBank/DDBJ whole genome shotgun (WGS) entry which is preliminary data.</text>
</comment>
<accession>A0ABQ5UTD0</accession>
<dbReference type="InterPro" id="IPR036291">
    <property type="entry name" value="NAD(P)-bd_dom_sf"/>
</dbReference>
<dbReference type="PANTHER" id="PTHR43000">
    <property type="entry name" value="DTDP-D-GLUCOSE 4,6-DEHYDRATASE-RELATED"/>
    <property type="match status" value="1"/>
</dbReference>
<dbReference type="InterPro" id="IPR016040">
    <property type="entry name" value="NAD(P)-bd_dom"/>
</dbReference>
<evidence type="ECO:0000313" key="3">
    <source>
        <dbReference type="Proteomes" id="UP001161405"/>
    </source>
</evidence>
<gene>
    <name evidence="2" type="primary">rfbG</name>
    <name evidence="2" type="ORF">GCM10007879_18730</name>
</gene>
<dbReference type="Gene3D" id="3.90.25.10">
    <property type="entry name" value="UDP-galactose 4-epimerase, domain 1"/>
    <property type="match status" value="1"/>
</dbReference>
<dbReference type="Gene3D" id="3.40.50.720">
    <property type="entry name" value="NAD(P)-binding Rossmann-like Domain"/>
    <property type="match status" value="1"/>
</dbReference>
<organism evidence="2 3">
    <name type="scientific">Maritalea porphyrae</name>
    <dbReference type="NCBI Taxonomy" id="880732"/>
    <lineage>
        <taxon>Bacteria</taxon>
        <taxon>Pseudomonadati</taxon>
        <taxon>Pseudomonadota</taxon>
        <taxon>Alphaproteobacteria</taxon>
        <taxon>Hyphomicrobiales</taxon>
        <taxon>Devosiaceae</taxon>
        <taxon>Maritalea</taxon>
    </lineage>
</organism>
<dbReference type="EMBL" id="BSNI01000002">
    <property type="protein sequence ID" value="GLQ17624.1"/>
    <property type="molecule type" value="Genomic_DNA"/>
</dbReference>
<evidence type="ECO:0000313" key="2">
    <source>
        <dbReference type="EMBL" id="GLQ17624.1"/>
    </source>
</evidence>
<dbReference type="NCBIfam" id="TIGR02622">
    <property type="entry name" value="CDP_4_6_dhtase"/>
    <property type="match status" value="1"/>
</dbReference>
<dbReference type="InterPro" id="IPR013445">
    <property type="entry name" value="CDP_4_6_deHydtase"/>
</dbReference>
<proteinExistence type="predicted"/>
<dbReference type="Proteomes" id="UP001161405">
    <property type="component" value="Unassembled WGS sequence"/>
</dbReference>
<reference evidence="2" key="2">
    <citation type="submission" date="2023-01" db="EMBL/GenBank/DDBJ databases">
        <title>Draft genome sequence of Maritalea porphyrae strain NBRC 107169.</title>
        <authorList>
            <person name="Sun Q."/>
            <person name="Mori K."/>
        </authorList>
    </citation>
    <scope>NUCLEOTIDE SEQUENCE</scope>
    <source>
        <strain evidence="2">NBRC 107169</strain>
    </source>
</reference>
<protein>
    <submittedName>
        <fullName evidence="2">CDP-glucose 4,6-dehydratase</fullName>
    </submittedName>
</protein>
<dbReference type="SUPFAM" id="SSF51735">
    <property type="entry name" value="NAD(P)-binding Rossmann-fold domains"/>
    <property type="match status" value="1"/>
</dbReference>
<reference evidence="2" key="1">
    <citation type="journal article" date="2014" name="Int. J. Syst. Evol. Microbiol.">
        <title>Complete genome of a new Firmicutes species belonging to the dominant human colonic microbiota ('Ruminococcus bicirculans') reveals two chromosomes and a selective capacity to utilize plant glucans.</title>
        <authorList>
            <consortium name="NISC Comparative Sequencing Program"/>
            <person name="Wegmann U."/>
            <person name="Louis P."/>
            <person name="Goesmann A."/>
            <person name="Henrissat B."/>
            <person name="Duncan S.H."/>
            <person name="Flint H.J."/>
        </authorList>
    </citation>
    <scope>NUCLEOTIDE SEQUENCE</scope>
    <source>
        <strain evidence="2">NBRC 107169</strain>
    </source>
</reference>
<evidence type="ECO:0000259" key="1">
    <source>
        <dbReference type="Pfam" id="PF16363"/>
    </source>
</evidence>